<dbReference type="SUPFAM" id="SSF81383">
    <property type="entry name" value="F-box domain"/>
    <property type="match status" value="1"/>
</dbReference>
<protein>
    <recommendedName>
        <fullName evidence="3">F-box domain-containing protein</fullName>
    </recommendedName>
</protein>
<sequence length="275" mass="32069">MPKRQLLDSATQQEQLHTKRIKDHTPSVRNSMLPIPSDSIEWFEEMHNSPLSLSQKKDSSPDHLIPPEVFQNHIFRFLAGDDRTLRNCSLVSKSFFVWSTSDPVYDVCMQREFPFYTRRLKQINQYTNLYLKFNRRTKASFNINELFWALIEKANRDANSLERMIVDDGYLDFIHKLENEFENVKNTLYEASVKEDLTCFEDDGGLYAMCLVISQGKQAWEEMCQDPSKGEDLPGDESFLYPFSSYTYGLGEDGDEEPPFDLLAQGYDAFKEQSR</sequence>
<dbReference type="GeneID" id="68098173"/>
<dbReference type="RefSeq" id="XP_044547605.1">
    <property type="nucleotide sequence ID" value="XM_044695499.1"/>
</dbReference>
<keyword evidence="2" id="KW-1185">Reference proteome</keyword>
<comment type="caution">
    <text evidence="1">The sequence shown here is derived from an EMBL/GenBank/DDBJ whole genome shotgun (WGS) entry which is preliminary data.</text>
</comment>
<organism evidence="1 2">
    <name type="scientific">Naegleria lovaniensis</name>
    <name type="common">Amoeba</name>
    <dbReference type="NCBI Taxonomy" id="51637"/>
    <lineage>
        <taxon>Eukaryota</taxon>
        <taxon>Discoba</taxon>
        <taxon>Heterolobosea</taxon>
        <taxon>Tetramitia</taxon>
        <taxon>Eutetramitia</taxon>
        <taxon>Vahlkampfiidae</taxon>
        <taxon>Naegleria</taxon>
    </lineage>
</organism>
<accession>A0AA88GMJ2</accession>
<gene>
    <name evidence="1" type="ORF">C9374_005718</name>
</gene>
<evidence type="ECO:0008006" key="3">
    <source>
        <dbReference type="Google" id="ProtNLM"/>
    </source>
</evidence>
<dbReference type="InterPro" id="IPR036047">
    <property type="entry name" value="F-box-like_dom_sf"/>
</dbReference>
<proteinExistence type="predicted"/>
<name>A0AA88GMJ2_NAELO</name>
<reference evidence="1 2" key="1">
    <citation type="journal article" date="2018" name="BMC Genomics">
        <title>The genome of Naegleria lovaniensis, the basis for a comparative approach to unravel pathogenicity factors of the human pathogenic amoeba N. fowleri.</title>
        <authorList>
            <person name="Liechti N."/>
            <person name="Schurch N."/>
            <person name="Bruggmann R."/>
            <person name="Wittwer M."/>
        </authorList>
    </citation>
    <scope>NUCLEOTIDE SEQUENCE [LARGE SCALE GENOMIC DNA]</scope>
    <source>
        <strain evidence="1 2">ATCC 30569</strain>
    </source>
</reference>
<evidence type="ECO:0000313" key="2">
    <source>
        <dbReference type="Proteomes" id="UP000816034"/>
    </source>
</evidence>
<evidence type="ECO:0000313" key="1">
    <source>
        <dbReference type="EMBL" id="KAG2381926.1"/>
    </source>
</evidence>
<dbReference type="EMBL" id="PYSW02000025">
    <property type="protein sequence ID" value="KAG2381926.1"/>
    <property type="molecule type" value="Genomic_DNA"/>
</dbReference>
<dbReference type="AlphaFoldDB" id="A0AA88GMJ2"/>
<dbReference type="CDD" id="cd09917">
    <property type="entry name" value="F-box_SF"/>
    <property type="match status" value="1"/>
</dbReference>
<dbReference type="Proteomes" id="UP000816034">
    <property type="component" value="Unassembled WGS sequence"/>
</dbReference>